<evidence type="ECO:0000259" key="2">
    <source>
        <dbReference type="Pfam" id="PF13439"/>
    </source>
</evidence>
<gene>
    <name evidence="3" type="ORF">C7B46_08885</name>
</gene>
<comment type="caution">
    <text evidence="3">The sequence shown here is derived from an EMBL/GenBank/DDBJ whole genome shotgun (WGS) entry which is preliminary data.</text>
</comment>
<proteinExistence type="predicted"/>
<reference evidence="3 4" key="1">
    <citation type="journal article" date="2014" name="BMC Genomics">
        <title>Comparison of environmental and isolate Sulfobacillus genomes reveals diverse carbon, sulfur, nitrogen, and hydrogen metabolisms.</title>
        <authorList>
            <person name="Justice N.B."/>
            <person name="Norman A."/>
            <person name="Brown C.T."/>
            <person name="Singh A."/>
            <person name="Thomas B.C."/>
            <person name="Banfield J.F."/>
        </authorList>
    </citation>
    <scope>NUCLEOTIDE SEQUENCE [LARGE SCALE GENOMIC DNA]</scope>
    <source>
        <strain evidence="3">AMDSBA4</strain>
    </source>
</reference>
<accession>A0A2T2XGV5</accession>
<keyword evidence="3" id="KW-0808">Transferase</keyword>
<dbReference type="SUPFAM" id="SSF53756">
    <property type="entry name" value="UDP-Glycosyltransferase/glycogen phosphorylase"/>
    <property type="match status" value="1"/>
</dbReference>
<organism evidence="3 4">
    <name type="scientific">Sulfobacillus benefaciens</name>
    <dbReference type="NCBI Taxonomy" id="453960"/>
    <lineage>
        <taxon>Bacteria</taxon>
        <taxon>Bacillati</taxon>
        <taxon>Bacillota</taxon>
        <taxon>Clostridia</taxon>
        <taxon>Eubacteriales</taxon>
        <taxon>Clostridiales Family XVII. Incertae Sedis</taxon>
        <taxon>Sulfobacillus</taxon>
    </lineage>
</organism>
<dbReference type="GO" id="GO:0016757">
    <property type="term" value="F:glycosyltransferase activity"/>
    <property type="evidence" value="ECO:0007669"/>
    <property type="project" value="InterPro"/>
</dbReference>
<evidence type="ECO:0000259" key="1">
    <source>
        <dbReference type="Pfam" id="PF00534"/>
    </source>
</evidence>
<evidence type="ECO:0000313" key="3">
    <source>
        <dbReference type="EMBL" id="PSR33710.1"/>
    </source>
</evidence>
<dbReference type="EMBL" id="PXYW01000017">
    <property type="protein sequence ID" value="PSR33710.1"/>
    <property type="molecule type" value="Genomic_DNA"/>
</dbReference>
<dbReference type="InterPro" id="IPR028098">
    <property type="entry name" value="Glyco_trans_4-like_N"/>
</dbReference>
<dbReference type="PANTHER" id="PTHR12526">
    <property type="entry name" value="GLYCOSYLTRANSFERASE"/>
    <property type="match status" value="1"/>
</dbReference>
<evidence type="ECO:0000313" key="4">
    <source>
        <dbReference type="Proteomes" id="UP000242972"/>
    </source>
</evidence>
<dbReference type="AlphaFoldDB" id="A0A2T2XGV5"/>
<dbReference type="Pfam" id="PF13439">
    <property type="entry name" value="Glyco_transf_4"/>
    <property type="match status" value="1"/>
</dbReference>
<dbReference type="Pfam" id="PF00534">
    <property type="entry name" value="Glycos_transf_1"/>
    <property type="match status" value="1"/>
</dbReference>
<dbReference type="PANTHER" id="PTHR12526:SF638">
    <property type="entry name" value="SPORE COAT PROTEIN SA"/>
    <property type="match status" value="1"/>
</dbReference>
<dbReference type="InterPro" id="IPR001296">
    <property type="entry name" value="Glyco_trans_1"/>
</dbReference>
<feature type="domain" description="Glycosyl transferase family 1" evidence="1">
    <location>
        <begin position="176"/>
        <end position="327"/>
    </location>
</feature>
<protein>
    <submittedName>
        <fullName evidence="3">Glycosyltransferase family 4 protein</fullName>
    </submittedName>
</protein>
<dbReference type="Proteomes" id="UP000242972">
    <property type="component" value="Unassembled WGS sequence"/>
</dbReference>
<name>A0A2T2XGV5_9FIRM</name>
<dbReference type="CDD" id="cd03801">
    <property type="entry name" value="GT4_PimA-like"/>
    <property type="match status" value="1"/>
</dbReference>
<sequence length="354" mass="39561">MRVAIVADAGSVHTQRWVIALVAHGVEVEVFSERRWDGSPVPIHYLPKSRRGRLQIPWAVSLLQRRFTSLRPDIVHAHYASHFGLYGALSKAQPLVVSVWGADVEVFGERHRWVNARVLRYIFNQAQAITASSHYLASVTQRYTSKPITVIPFGIDVQKFRPYPENRVAEFRWIVNKALDPVYGIDIILKAFSVLDARGLTTWRGRILGTGRDHDRLVKQSVALGVSDRVDFLGHIASPSLPENLAWADVGLYASHRESFGVAPLEMMALGRAVVAHSIGGLREVVLEGRTGILVTNNVPLGWADTLAPLVDNPEKIRKLGTNGPQWVASRYNFHDNVEQMLAIYRQYVGKGDV</sequence>
<feature type="domain" description="Glycosyltransferase subfamily 4-like N-terminal" evidence="2">
    <location>
        <begin position="11"/>
        <end position="158"/>
    </location>
</feature>
<dbReference type="Gene3D" id="3.40.50.2000">
    <property type="entry name" value="Glycogen Phosphorylase B"/>
    <property type="match status" value="2"/>
</dbReference>